<reference evidence="1" key="1">
    <citation type="submission" date="2019-07" db="EMBL/GenBank/DDBJ databases">
        <title>Draft Genome Sequence of Megaplasmid-Bearing Staphylococcus scuiri strain B9-58B Isolated from Retail Pork.</title>
        <authorList>
            <person name="Neyaz L."/>
            <person name="Karki A.B."/>
            <person name="Fakhr M.K."/>
        </authorList>
    </citation>
    <scope>NUCLEOTIDE SEQUENCE</scope>
    <source>
        <strain evidence="1">B9-58B</strain>
        <plasmid evidence="1">pSSLNP162</plasmid>
    </source>
</reference>
<name>A0A517CLW9_MAMSC</name>
<sequence>MITIEHKGEKLELEFVEYIMGGRGIVAYTEDGDIYGNLTTNVGPQNRGYWLTIDTNNYPNMDKTLLENNILDELITEVQSGFCMYPVYQLSDQYIDTLEND</sequence>
<dbReference type="RefSeq" id="WP_152292072.1">
    <property type="nucleotide sequence ID" value="NZ_CP041881.1"/>
</dbReference>
<protein>
    <submittedName>
        <fullName evidence="1">DUF4313 domain-containing protein</fullName>
    </submittedName>
</protein>
<proteinExistence type="predicted"/>
<keyword evidence="1" id="KW-0614">Plasmid</keyword>
<organism evidence="1">
    <name type="scientific">Mammaliicoccus sciuri</name>
    <name type="common">Staphylococcus sciuri</name>
    <dbReference type="NCBI Taxonomy" id="1296"/>
    <lineage>
        <taxon>Bacteria</taxon>
        <taxon>Bacillati</taxon>
        <taxon>Bacillota</taxon>
        <taxon>Bacilli</taxon>
        <taxon>Bacillales</taxon>
        <taxon>Staphylococcaceae</taxon>
        <taxon>Mammaliicoccus</taxon>
    </lineage>
</organism>
<accession>A0A517CLW9</accession>
<dbReference type="EMBL" id="CP041881">
    <property type="protein sequence ID" value="QDR65993.1"/>
    <property type="molecule type" value="Genomic_DNA"/>
</dbReference>
<dbReference type="AlphaFoldDB" id="A0A517CLW9"/>
<geneLocation type="plasmid" evidence="1">
    <name>pSSLNP162</name>
</geneLocation>
<evidence type="ECO:0000313" key="1">
    <source>
        <dbReference type="EMBL" id="QDR65993.1"/>
    </source>
</evidence>
<gene>
    <name evidence="1" type="ORF">FPV13_13900</name>
</gene>